<evidence type="ECO:0000256" key="2">
    <source>
        <dbReference type="ARBA" id="ARBA00022741"/>
    </source>
</evidence>
<dbReference type="Gene3D" id="3.40.50.620">
    <property type="entry name" value="HUPs"/>
    <property type="match status" value="2"/>
</dbReference>
<dbReference type="Pfam" id="PF00582">
    <property type="entry name" value="Usp"/>
    <property type="match status" value="3"/>
</dbReference>
<dbReference type="InterPro" id="IPR014729">
    <property type="entry name" value="Rossmann-like_a/b/a_fold"/>
</dbReference>
<comment type="caution">
    <text evidence="5">The sequence shown here is derived from an EMBL/GenBank/DDBJ whole genome shotgun (WGS) entry which is preliminary data.</text>
</comment>
<reference evidence="5" key="1">
    <citation type="submission" date="2020-02" db="EMBL/GenBank/DDBJ databases">
        <authorList>
            <person name="Gao J."/>
            <person name="Sun J."/>
        </authorList>
    </citation>
    <scope>NUCLEOTIDE SEQUENCE</scope>
    <source>
        <strain evidence="5">602-2</strain>
    </source>
</reference>
<evidence type="ECO:0000256" key="1">
    <source>
        <dbReference type="ARBA" id="ARBA00008791"/>
    </source>
</evidence>
<dbReference type="EMBL" id="JAAKGT010000001">
    <property type="protein sequence ID" value="NGM48829.1"/>
    <property type="molecule type" value="Genomic_DNA"/>
</dbReference>
<gene>
    <name evidence="5" type="ORF">G5B46_04355</name>
</gene>
<dbReference type="InterPro" id="IPR006016">
    <property type="entry name" value="UspA"/>
</dbReference>
<name>A0A6G4QTR4_9CAUL</name>
<accession>A0A6G4QTR4</accession>
<dbReference type="SUPFAM" id="SSF52402">
    <property type="entry name" value="Adenine nucleotide alpha hydrolases-like"/>
    <property type="match status" value="2"/>
</dbReference>
<proteinExistence type="inferred from homology"/>
<organism evidence="5">
    <name type="scientific">Caulobacter sp. 602-2</name>
    <dbReference type="NCBI Taxonomy" id="2710887"/>
    <lineage>
        <taxon>Bacteria</taxon>
        <taxon>Pseudomonadati</taxon>
        <taxon>Pseudomonadota</taxon>
        <taxon>Alphaproteobacteria</taxon>
        <taxon>Caulobacterales</taxon>
        <taxon>Caulobacteraceae</taxon>
        <taxon>Caulobacter</taxon>
    </lineage>
</organism>
<dbReference type="AlphaFoldDB" id="A0A6G4QTR4"/>
<protein>
    <submittedName>
        <fullName evidence="5">Universal stress protein</fullName>
    </submittedName>
</protein>
<dbReference type="PANTHER" id="PTHR46268:SF27">
    <property type="entry name" value="UNIVERSAL STRESS PROTEIN RV2623"/>
    <property type="match status" value="1"/>
</dbReference>
<dbReference type="GO" id="GO:0005524">
    <property type="term" value="F:ATP binding"/>
    <property type="evidence" value="ECO:0007669"/>
    <property type="project" value="UniProtKB-KW"/>
</dbReference>
<evidence type="ECO:0000259" key="4">
    <source>
        <dbReference type="Pfam" id="PF00582"/>
    </source>
</evidence>
<feature type="domain" description="UspA" evidence="4">
    <location>
        <begin position="6"/>
        <end position="59"/>
    </location>
</feature>
<evidence type="ECO:0000256" key="3">
    <source>
        <dbReference type="ARBA" id="ARBA00022840"/>
    </source>
</evidence>
<sequence>MTHPVRSILVATDLTSRSDRAVDRALELGREWNADVHVVHAIERDAPTTALDVRRVLPDPGAKASVSLPYGPAPKAITDTAREMGSDLLVTGVARYNDLGDYLLGTAVDHVVRNASAPVLVVKQRPHGPYRRLLIGSDFSKGAKAALLGAAALFPEAKLHLVHAYHVPFESRIKSEDVRDLARAEAQRKLDALLADPDLPETVRARITPHLEPGEAGAVLDEVARQVWPGLVVIGARGISGFVQAAIGSVASTLLQRIGVDTLVIKED</sequence>
<dbReference type="PRINTS" id="PR01438">
    <property type="entry name" value="UNVRSLSTRESS"/>
</dbReference>
<feature type="domain" description="UspA" evidence="4">
    <location>
        <begin position="62"/>
        <end position="123"/>
    </location>
</feature>
<dbReference type="PANTHER" id="PTHR46268">
    <property type="entry name" value="STRESS RESPONSE PROTEIN NHAX"/>
    <property type="match status" value="1"/>
</dbReference>
<dbReference type="RefSeq" id="WP_165256382.1">
    <property type="nucleotide sequence ID" value="NZ_JAAKGT010000001.1"/>
</dbReference>
<keyword evidence="2" id="KW-0547">Nucleotide-binding</keyword>
<dbReference type="InterPro" id="IPR006015">
    <property type="entry name" value="Universal_stress_UspA"/>
</dbReference>
<comment type="similarity">
    <text evidence="1">Belongs to the universal stress protein A family.</text>
</comment>
<feature type="domain" description="UspA" evidence="4">
    <location>
        <begin position="130"/>
        <end position="266"/>
    </location>
</feature>
<dbReference type="CDD" id="cd00293">
    <property type="entry name" value="USP-like"/>
    <property type="match status" value="2"/>
</dbReference>
<keyword evidence="3" id="KW-0067">ATP-binding</keyword>
<evidence type="ECO:0000313" key="5">
    <source>
        <dbReference type="EMBL" id="NGM48829.1"/>
    </source>
</evidence>